<dbReference type="Gene3D" id="3.60.10.10">
    <property type="entry name" value="Endonuclease/exonuclease/phosphatase"/>
    <property type="match status" value="1"/>
</dbReference>
<dbReference type="EMBL" id="DS017003">
    <property type="protein sequence ID" value="KMU88200.1"/>
    <property type="molecule type" value="Genomic_DNA"/>
</dbReference>
<evidence type="ECO:0000313" key="3">
    <source>
        <dbReference type="EMBL" id="KMU88200.1"/>
    </source>
</evidence>
<feature type="domain" description="Endonuclease/exonuclease/phosphatase" evidence="2">
    <location>
        <begin position="229"/>
        <end position="313"/>
    </location>
</feature>
<accession>A0A0J8RSM7</accession>
<protein>
    <recommendedName>
        <fullName evidence="2">Endonuclease/exonuclease/phosphatase domain-containing protein</fullName>
    </recommendedName>
</protein>
<feature type="compositionally biased region" description="Polar residues" evidence="1">
    <location>
        <begin position="92"/>
        <end position="111"/>
    </location>
</feature>
<dbReference type="STRING" id="396776.A0A0J8RSM7"/>
<dbReference type="VEuPathDB" id="FungiDB:CIHG_05371"/>
<feature type="region of interest" description="Disordered" evidence="1">
    <location>
        <begin position="1"/>
        <end position="52"/>
    </location>
</feature>
<dbReference type="Pfam" id="PF14529">
    <property type="entry name" value="Exo_endo_phos_2"/>
    <property type="match status" value="1"/>
</dbReference>
<dbReference type="AlphaFoldDB" id="A0A0J8RSM7"/>
<gene>
    <name evidence="3" type="ORF">CIHG_05371</name>
</gene>
<dbReference type="Proteomes" id="UP000054563">
    <property type="component" value="Unassembled WGS sequence"/>
</dbReference>
<sequence length="464" mass="52620">MQPPISSSNSRDDSALPAQRKRPAPTAGALPQIECRSQHQGPTSQDTPPQYMNVFSMLTPEDGDAFIPTDSNALTRSVMEREREKIREPRTENTYNTRAQSRLASASEEQQSEIMTIDPSLIDPQIMSSQPMYNTWKSKDGVMASLLRDEQVLDFDILAIQEPWRNAYHNTTHHPHRHLFNLIYLDDSETRVCTFISQKISKTRWTTTHHSPDYMTITITNGAREEDTLHIHNFYNPVAATGQSNISLLHEVLTASPEQNHIVVGNFNLHHPLWGGAGTRQDPESEELIQLIGLHQLQSLLSPGSVTYQNLGETTVGSCSGHTFGFTSARVFCGVQKCLWQQMDKDIFRVTLESTLPQPSALQTEGEIDQLTEQIVSCITRAIETSTPKARPCERSMPGWTQECKDAVTQARRLRRWYKQTRLPEDWEAYCQAQNHKAHLIRKTLHNAYRVNVQETASTQEGLF</sequence>
<feature type="compositionally biased region" description="Basic and acidic residues" evidence="1">
    <location>
        <begin position="78"/>
        <end position="91"/>
    </location>
</feature>
<evidence type="ECO:0000313" key="4">
    <source>
        <dbReference type="Proteomes" id="UP000054563"/>
    </source>
</evidence>
<dbReference type="InterPro" id="IPR036691">
    <property type="entry name" value="Endo/exonu/phosph_ase_sf"/>
</dbReference>
<dbReference type="InterPro" id="IPR005135">
    <property type="entry name" value="Endo/exonuclease/phosphatase"/>
</dbReference>
<evidence type="ECO:0000259" key="2">
    <source>
        <dbReference type="Pfam" id="PF14529"/>
    </source>
</evidence>
<reference evidence="4" key="1">
    <citation type="journal article" date="2010" name="Genome Res.">
        <title>Population genomic sequencing of Coccidioides fungi reveals recent hybridization and transposon control.</title>
        <authorList>
            <person name="Neafsey D.E."/>
            <person name="Barker B.M."/>
            <person name="Sharpton T.J."/>
            <person name="Stajich J.E."/>
            <person name="Park D.J."/>
            <person name="Whiston E."/>
            <person name="Hung C.-Y."/>
            <person name="McMahan C."/>
            <person name="White J."/>
            <person name="Sykes S."/>
            <person name="Heiman D."/>
            <person name="Young S."/>
            <person name="Zeng Q."/>
            <person name="Abouelleil A."/>
            <person name="Aftuck L."/>
            <person name="Bessette D."/>
            <person name="Brown A."/>
            <person name="FitzGerald M."/>
            <person name="Lui A."/>
            <person name="Macdonald J.P."/>
            <person name="Priest M."/>
            <person name="Orbach M.J."/>
            <person name="Galgiani J.N."/>
            <person name="Kirkland T.N."/>
            <person name="Cole G.T."/>
            <person name="Birren B.W."/>
            <person name="Henn M.R."/>
            <person name="Taylor J.W."/>
            <person name="Rounsley S.D."/>
        </authorList>
    </citation>
    <scope>NUCLEOTIDE SEQUENCE [LARGE SCALE GENOMIC DNA]</scope>
    <source>
        <strain evidence="4">H538.4</strain>
    </source>
</reference>
<organism evidence="3 4">
    <name type="scientific">Coccidioides immitis H538.4</name>
    <dbReference type="NCBI Taxonomy" id="396776"/>
    <lineage>
        <taxon>Eukaryota</taxon>
        <taxon>Fungi</taxon>
        <taxon>Dikarya</taxon>
        <taxon>Ascomycota</taxon>
        <taxon>Pezizomycotina</taxon>
        <taxon>Eurotiomycetes</taxon>
        <taxon>Eurotiomycetidae</taxon>
        <taxon>Onygenales</taxon>
        <taxon>Onygenaceae</taxon>
        <taxon>Coccidioides</taxon>
    </lineage>
</organism>
<dbReference type="GO" id="GO:0003824">
    <property type="term" value="F:catalytic activity"/>
    <property type="evidence" value="ECO:0007669"/>
    <property type="project" value="InterPro"/>
</dbReference>
<dbReference type="SUPFAM" id="SSF56219">
    <property type="entry name" value="DNase I-like"/>
    <property type="match status" value="1"/>
</dbReference>
<name>A0A0J8RSM7_COCIT</name>
<feature type="region of interest" description="Disordered" evidence="1">
    <location>
        <begin position="78"/>
        <end position="111"/>
    </location>
</feature>
<feature type="compositionally biased region" description="Polar residues" evidence="1">
    <location>
        <begin position="38"/>
        <end position="50"/>
    </location>
</feature>
<evidence type="ECO:0000256" key="1">
    <source>
        <dbReference type="SAM" id="MobiDB-lite"/>
    </source>
</evidence>
<proteinExistence type="predicted"/>